<dbReference type="GO" id="GO:0070566">
    <property type="term" value="F:adenylyltransferase activity"/>
    <property type="evidence" value="ECO:0007669"/>
    <property type="project" value="TreeGrafter"/>
</dbReference>
<name>A0A512IPM0_9HYPH</name>
<dbReference type="InterPro" id="IPR000873">
    <property type="entry name" value="AMP-dep_synth/lig_dom"/>
</dbReference>
<comment type="caution">
    <text evidence="3">The sequence shown here is derived from an EMBL/GenBank/DDBJ whole genome shotgun (WGS) entry which is preliminary data.</text>
</comment>
<dbReference type="GO" id="GO:0005886">
    <property type="term" value="C:plasma membrane"/>
    <property type="evidence" value="ECO:0007669"/>
    <property type="project" value="TreeGrafter"/>
</dbReference>
<evidence type="ECO:0000256" key="1">
    <source>
        <dbReference type="ARBA" id="ARBA00006432"/>
    </source>
</evidence>
<feature type="domain" description="AMP-dependent synthetase/ligase" evidence="2">
    <location>
        <begin position="29"/>
        <end position="433"/>
    </location>
</feature>
<keyword evidence="4" id="KW-1185">Reference proteome</keyword>
<dbReference type="Proteomes" id="UP000321258">
    <property type="component" value="Unassembled WGS sequence"/>
</dbReference>
<organism evidence="3 4">
    <name type="scientific">Methylobacterium haplocladii</name>
    <dbReference type="NCBI Taxonomy" id="1176176"/>
    <lineage>
        <taxon>Bacteria</taxon>
        <taxon>Pseudomonadati</taxon>
        <taxon>Pseudomonadota</taxon>
        <taxon>Alphaproteobacteria</taxon>
        <taxon>Hyphomicrobiales</taxon>
        <taxon>Methylobacteriaceae</taxon>
        <taxon>Methylobacterium</taxon>
    </lineage>
</organism>
<dbReference type="SUPFAM" id="SSF56801">
    <property type="entry name" value="Acetyl-CoA synthetase-like"/>
    <property type="match status" value="1"/>
</dbReference>
<dbReference type="Gene3D" id="3.40.50.12780">
    <property type="entry name" value="N-terminal domain of ligase-like"/>
    <property type="match status" value="1"/>
</dbReference>
<dbReference type="Gene3D" id="3.30.300.30">
    <property type="match status" value="1"/>
</dbReference>
<protein>
    <submittedName>
        <fullName evidence="3">Long-chain-fatty-acid--CoA ligase</fullName>
    </submittedName>
</protein>
<proteinExistence type="inferred from homology"/>
<dbReference type="GO" id="GO:0006633">
    <property type="term" value="P:fatty acid biosynthetic process"/>
    <property type="evidence" value="ECO:0007669"/>
    <property type="project" value="TreeGrafter"/>
</dbReference>
<dbReference type="PANTHER" id="PTHR22754">
    <property type="entry name" value="DISCO-INTERACTING PROTEIN 2 DIP2 -RELATED"/>
    <property type="match status" value="1"/>
</dbReference>
<sequence>MGPLRAQGDVRMSPSPRSGAMNLIDQVHAHADRMPDKPFLVHWQDGRYVVQTFGDLRDAAMRVGAALSLPADGSTSDIVLLFLKHHPLQVPAYLGVMMAGLVPSFMSFPTPKQQPELYWQAHAALIRRIRPRAIVAYDAIFEPLLPLAEEVGARLVAIDRIADGDVDCPRVDRDDGHTALLQHSSGTTGLKKGVALTFSQIRIQAEAYAPVIGLSEQSVVVSWLPLYHDMGLFTALLIPLTVGATVVVMDAFEWVGKPELLFQLIERFRGTHCWLPNFAFQHLVNTVPADGSARYRLDSMRLFTSCSEPVKHVTLDAFADAFADRGVRPEQLAACYAMAETGFAVSHSPAGRRAPVRWYDADLLASRGRAVAAVPDRPGSRPLVSNGPALSGADVRILPLETHADRSDAGGDGPGIRVGEIAVRGAFVFAGYHNDPSATEAAFASDWYRTGDVGFIDDGEIFISGRIKDIIIVHGRNYYAHDIEEIVSHESGVLPGRSVAIGVPNAQTGSEDVVILAETRVEGDDTQRTLKRTIKQSIFSRLELTVHSVVLVSPGWLTKTSSGKISRSENLARYRADRDATARG</sequence>
<dbReference type="EMBL" id="BJZT01000019">
    <property type="protein sequence ID" value="GEO99588.1"/>
    <property type="molecule type" value="Genomic_DNA"/>
</dbReference>
<keyword evidence="3" id="KW-0436">Ligase</keyword>
<evidence type="ECO:0000313" key="3">
    <source>
        <dbReference type="EMBL" id="GEO99588.1"/>
    </source>
</evidence>
<dbReference type="PANTHER" id="PTHR22754:SF32">
    <property type="entry name" value="DISCO-INTERACTING PROTEIN 2"/>
    <property type="match status" value="1"/>
</dbReference>
<evidence type="ECO:0000313" key="4">
    <source>
        <dbReference type="Proteomes" id="UP000321258"/>
    </source>
</evidence>
<dbReference type="InterPro" id="IPR045851">
    <property type="entry name" value="AMP-bd_C_sf"/>
</dbReference>
<dbReference type="AlphaFoldDB" id="A0A512IPM0"/>
<evidence type="ECO:0000259" key="2">
    <source>
        <dbReference type="Pfam" id="PF00501"/>
    </source>
</evidence>
<reference evidence="3 4" key="1">
    <citation type="submission" date="2019-07" db="EMBL/GenBank/DDBJ databases">
        <title>Whole genome shotgun sequence of Methylobacterium haplocladii NBRC 107714.</title>
        <authorList>
            <person name="Hosoyama A."/>
            <person name="Uohara A."/>
            <person name="Ohji S."/>
            <person name="Ichikawa N."/>
        </authorList>
    </citation>
    <scope>NUCLEOTIDE SEQUENCE [LARGE SCALE GENOMIC DNA]</scope>
    <source>
        <strain evidence="3 4">NBRC 107714</strain>
    </source>
</reference>
<dbReference type="OrthoDB" id="9803968at2"/>
<gene>
    <name evidence="3" type="ORF">MHA02_19760</name>
</gene>
<comment type="similarity">
    <text evidence="1">Belongs to the ATP-dependent AMP-binding enzyme family.</text>
</comment>
<dbReference type="InterPro" id="IPR042099">
    <property type="entry name" value="ANL_N_sf"/>
</dbReference>
<dbReference type="Pfam" id="PF00501">
    <property type="entry name" value="AMP-binding"/>
    <property type="match status" value="1"/>
</dbReference>
<dbReference type="GO" id="GO:0016874">
    <property type="term" value="F:ligase activity"/>
    <property type="evidence" value="ECO:0007669"/>
    <property type="project" value="UniProtKB-KW"/>
</dbReference>
<accession>A0A512IPM0</accession>